<name>X1I3F7_9ZZZZ</name>
<organism evidence="2">
    <name type="scientific">marine sediment metagenome</name>
    <dbReference type="NCBI Taxonomy" id="412755"/>
    <lineage>
        <taxon>unclassified sequences</taxon>
        <taxon>metagenomes</taxon>
        <taxon>ecological metagenomes</taxon>
    </lineage>
</organism>
<dbReference type="InterPro" id="IPR037401">
    <property type="entry name" value="SnoaL-like"/>
</dbReference>
<accession>X1I3F7</accession>
<dbReference type="CDD" id="cd00531">
    <property type="entry name" value="NTF2_like"/>
    <property type="match status" value="1"/>
</dbReference>
<dbReference type="EMBL" id="BARU01026492">
    <property type="protein sequence ID" value="GAH76242.1"/>
    <property type="molecule type" value="Genomic_DNA"/>
</dbReference>
<dbReference type="Pfam" id="PF12680">
    <property type="entry name" value="SnoaL_2"/>
    <property type="match status" value="1"/>
</dbReference>
<dbReference type="SUPFAM" id="SSF54427">
    <property type="entry name" value="NTF2-like"/>
    <property type="match status" value="1"/>
</dbReference>
<feature type="domain" description="SnoaL-like" evidence="1">
    <location>
        <begin position="11"/>
        <end position="110"/>
    </location>
</feature>
<comment type="caution">
    <text evidence="2">The sequence shown here is derived from an EMBL/GenBank/DDBJ whole genome shotgun (WGS) entry which is preliminary data.</text>
</comment>
<reference evidence="2" key="1">
    <citation type="journal article" date="2014" name="Front. Microbiol.">
        <title>High frequency of phylogenetically diverse reductive dehalogenase-homologous genes in deep subseafloor sedimentary metagenomes.</title>
        <authorList>
            <person name="Kawai M."/>
            <person name="Futagami T."/>
            <person name="Toyoda A."/>
            <person name="Takaki Y."/>
            <person name="Nishi S."/>
            <person name="Hori S."/>
            <person name="Arai W."/>
            <person name="Tsubouchi T."/>
            <person name="Morono Y."/>
            <person name="Uchiyama I."/>
            <person name="Ito T."/>
            <person name="Fujiyama A."/>
            <person name="Inagaki F."/>
            <person name="Takami H."/>
        </authorList>
    </citation>
    <scope>NUCLEOTIDE SEQUENCE</scope>
    <source>
        <strain evidence="2">Expedition CK06-06</strain>
    </source>
</reference>
<sequence length="147" mass="16973">MAKEEIISIMRNFKDAYNKKDLEESLSFFAEDADCVYPDGVFKGKEEIKSYFKRLFEIIPDQKVIESGVKIIAEEDRAVYEHIFEGSYEGMKYQILALCICEFKGDKIQHIRTTYDRLSLAKQVAKGKMAKMAVNSIINRMEKGLHA</sequence>
<protein>
    <recommendedName>
        <fullName evidence="1">SnoaL-like domain-containing protein</fullName>
    </recommendedName>
</protein>
<proteinExistence type="predicted"/>
<dbReference type="InterPro" id="IPR032710">
    <property type="entry name" value="NTF2-like_dom_sf"/>
</dbReference>
<gene>
    <name evidence="2" type="ORF">S03H2_42540</name>
</gene>
<evidence type="ECO:0000259" key="1">
    <source>
        <dbReference type="Pfam" id="PF12680"/>
    </source>
</evidence>
<dbReference type="Gene3D" id="3.10.450.50">
    <property type="match status" value="1"/>
</dbReference>
<evidence type="ECO:0000313" key="2">
    <source>
        <dbReference type="EMBL" id="GAH76242.1"/>
    </source>
</evidence>
<dbReference type="AlphaFoldDB" id="X1I3F7"/>